<dbReference type="PANTHER" id="PTHR43350:SF19">
    <property type="entry name" value="D-GULOSIDE 3-DEHYDROGENASE"/>
    <property type="match status" value="1"/>
</dbReference>
<sequence length="319" mass="34430">MRAQAIWYTGQGSGVEIREGALGTGELLLQTVASGLSRGTERIVAAGLVPRSEWQRMALPNQEGDFALPIKYGYACVARVIEGPPDIRDRNVYTMHPHQTFFRANRNAVHVLPPDLPVRRATLAANMETALNAIWDAELPPGARVAVIGGGLVGCLVAYLARNVAKANVTLVDRIGARAKTASELRVSFTTRAETLSDCHTVFHTSASESGLSAAIHALAFEGQVIEMSWYGDRQISVPLGGAFHAQRLSIRCSQVGHVARSHRSTTSYADRIRTAIGLLDDTALDVLLTHEVAFENAERDIPPRIAPDADGIATAIMY</sequence>
<keyword evidence="5" id="KW-0560">Oxidoreductase</keyword>
<dbReference type="InterPro" id="IPR011032">
    <property type="entry name" value="GroES-like_sf"/>
</dbReference>
<accession>A0A6G7VPC9</accession>
<dbReference type="PANTHER" id="PTHR43350">
    <property type="entry name" value="NAD-DEPENDENT ALCOHOL DEHYDROGENASE"/>
    <property type="match status" value="1"/>
</dbReference>
<name>A0A6G7VPC9_9RHOB</name>
<evidence type="ECO:0000256" key="5">
    <source>
        <dbReference type="ARBA" id="ARBA00023002"/>
    </source>
</evidence>
<evidence type="ECO:0000256" key="1">
    <source>
        <dbReference type="ARBA" id="ARBA00001947"/>
    </source>
</evidence>
<protein>
    <submittedName>
        <fullName evidence="6">Zinc-binding alcohol dehydrogenase</fullName>
    </submittedName>
</protein>
<gene>
    <name evidence="6" type="ORF">G8E03_14025</name>
</gene>
<proteinExistence type="inferred from homology"/>
<dbReference type="GO" id="GO:0016491">
    <property type="term" value="F:oxidoreductase activity"/>
    <property type="evidence" value="ECO:0007669"/>
    <property type="project" value="UniProtKB-KW"/>
</dbReference>
<dbReference type="InterPro" id="IPR036291">
    <property type="entry name" value="NAD(P)-bd_dom_sf"/>
</dbReference>
<dbReference type="SUPFAM" id="SSF51735">
    <property type="entry name" value="NAD(P)-binding Rossmann-fold domains"/>
    <property type="match status" value="1"/>
</dbReference>
<keyword evidence="3" id="KW-0479">Metal-binding</keyword>
<dbReference type="EMBL" id="CP049811">
    <property type="protein sequence ID" value="QIK41772.1"/>
    <property type="molecule type" value="Genomic_DNA"/>
</dbReference>
<evidence type="ECO:0000256" key="4">
    <source>
        <dbReference type="ARBA" id="ARBA00022833"/>
    </source>
</evidence>
<dbReference type="AlphaFoldDB" id="A0A6G7VPC9"/>
<dbReference type="GO" id="GO:0046872">
    <property type="term" value="F:metal ion binding"/>
    <property type="evidence" value="ECO:0007669"/>
    <property type="project" value="UniProtKB-KW"/>
</dbReference>
<comment type="similarity">
    <text evidence="2">Belongs to the zinc-containing alcohol dehydrogenase family.</text>
</comment>
<dbReference type="SUPFAM" id="SSF50129">
    <property type="entry name" value="GroES-like"/>
    <property type="match status" value="1"/>
</dbReference>
<keyword evidence="4" id="KW-0862">Zinc</keyword>
<dbReference type="Proteomes" id="UP000500791">
    <property type="component" value="Chromosome"/>
</dbReference>
<reference evidence="6 7" key="1">
    <citation type="submission" date="2020-03" db="EMBL/GenBank/DDBJ databases">
        <title>Complete genome sequence of Monaibacterium sp. ALG8 with diverse plasmids.</title>
        <authorList>
            <person name="Sun C."/>
        </authorList>
    </citation>
    <scope>NUCLEOTIDE SEQUENCE [LARGE SCALE GENOMIC DNA]</scope>
    <source>
        <strain evidence="6 7">ALG8</strain>
    </source>
</reference>
<dbReference type="RefSeq" id="WP_166193201.1">
    <property type="nucleotide sequence ID" value="NZ_CP049811.1"/>
</dbReference>
<dbReference type="Gene3D" id="3.90.180.10">
    <property type="entry name" value="Medium-chain alcohol dehydrogenases, catalytic domain"/>
    <property type="match status" value="1"/>
</dbReference>
<keyword evidence="7" id="KW-1185">Reference proteome</keyword>
<evidence type="ECO:0000256" key="3">
    <source>
        <dbReference type="ARBA" id="ARBA00022723"/>
    </source>
</evidence>
<evidence type="ECO:0000256" key="2">
    <source>
        <dbReference type="ARBA" id="ARBA00008072"/>
    </source>
</evidence>
<evidence type="ECO:0000313" key="6">
    <source>
        <dbReference type="EMBL" id="QIK41772.1"/>
    </source>
</evidence>
<organism evidence="6 7">
    <name type="scientific">Pontivivens nitratireducens</name>
    <dbReference type="NCBI Taxonomy" id="2758038"/>
    <lineage>
        <taxon>Bacteria</taxon>
        <taxon>Pseudomonadati</taxon>
        <taxon>Pseudomonadota</taxon>
        <taxon>Alphaproteobacteria</taxon>
        <taxon>Rhodobacterales</taxon>
        <taxon>Paracoccaceae</taxon>
        <taxon>Pontivivens</taxon>
    </lineage>
</organism>
<dbReference type="KEGG" id="mon:G8E03_14025"/>
<dbReference type="CDD" id="cd08255">
    <property type="entry name" value="2-desacetyl-2-hydroxyethyl_bacteriochlorophyllide_like"/>
    <property type="match status" value="1"/>
</dbReference>
<dbReference type="Gene3D" id="3.40.50.720">
    <property type="entry name" value="NAD(P)-binding Rossmann-like Domain"/>
    <property type="match status" value="1"/>
</dbReference>
<evidence type="ECO:0000313" key="7">
    <source>
        <dbReference type="Proteomes" id="UP000500791"/>
    </source>
</evidence>
<comment type="cofactor">
    <cofactor evidence="1">
        <name>Zn(2+)</name>
        <dbReference type="ChEBI" id="CHEBI:29105"/>
    </cofactor>
</comment>